<name>A0A0A8L4I1_9SACH</name>
<dbReference type="GO" id="GO:0004852">
    <property type="term" value="F:uroporphyrinogen-III synthase activity"/>
    <property type="evidence" value="ECO:0007669"/>
    <property type="project" value="InterPro"/>
</dbReference>
<evidence type="ECO:0000313" key="3">
    <source>
        <dbReference type="Proteomes" id="UP000031516"/>
    </source>
</evidence>
<evidence type="ECO:0000313" key="2">
    <source>
        <dbReference type="EMBL" id="CDO93044.1"/>
    </source>
</evidence>
<dbReference type="EMBL" id="CCBQ010000019">
    <property type="protein sequence ID" value="CDO93044.1"/>
    <property type="molecule type" value="Genomic_DNA"/>
</dbReference>
<dbReference type="InterPro" id="IPR039793">
    <property type="entry name" value="UROS/Hem4"/>
</dbReference>
<feature type="domain" description="Tetrapyrrole biosynthesis uroporphyrinogen III synthase" evidence="1">
    <location>
        <begin position="17"/>
        <end position="252"/>
    </location>
</feature>
<dbReference type="UniPathway" id="UPA00251">
    <property type="reaction ID" value="UER00320"/>
</dbReference>
<dbReference type="Gene3D" id="3.40.50.10090">
    <property type="match status" value="2"/>
</dbReference>
<dbReference type="CDD" id="cd06578">
    <property type="entry name" value="HemD"/>
    <property type="match status" value="1"/>
</dbReference>
<evidence type="ECO:0000259" key="1">
    <source>
        <dbReference type="Pfam" id="PF02602"/>
    </source>
</evidence>
<accession>A0A0A8L4I1</accession>
<proteinExistence type="predicted"/>
<dbReference type="PANTHER" id="PTHR12390">
    <property type="entry name" value="UROPORPHYRINOGEN III SYNTHASE"/>
    <property type="match status" value="1"/>
</dbReference>
<dbReference type="OrthoDB" id="5595751at2759"/>
<keyword evidence="3" id="KW-1185">Reference proteome</keyword>
<dbReference type="Pfam" id="PF02602">
    <property type="entry name" value="HEM4"/>
    <property type="match status" value="1"/>
</dbReference>
<dbReference type="AlphaFoldDB" id="A0A0A8L4I1"/>
<dbReference type="InterPro" id="IPR036108">
    <property type="entry name" value="4pyrrol_syn_uPrphyn_synt_sf"/>
</dbReference>
<dbReference type="PANTHER" id="PTHR12390:SF0">
    <property type="entry name" value="UROPORPHYRINOGEN-III SYNTHASE"/>
    <property type="match status" value="1"/>
</dbReference>
<dbReference type="SUPFAM" id="SSF69618">
    <property type="entry name" value="HemD-like"/>
    <property type="match status" value="1"/>
</dbReference>
<protein>
    <submittedName>
        <fullName evidence="2">WGS project CCBQ000000000 data, contig 00099</fullName>
    </submittedName>
</protein>
<dbReference type="InterPro" id="IPR003754">
    <property type="entry name" value="4pyrrol_synth_uPrphyn_synth"/>
</dbReference>
<dbReference type="GO" id="GO:0005829">
    <property type="term" value="C:cytosol"/>
    <property type="evidence" value="ECO:0007669"/>
    <property type="project" value="TreeGrafter"/>
</dbReference>
<dbReference type="GO" id="GO:0006780">
    <property type="term" value="P:uroporphyrinogen III biosynthetic process"/>
    <property type="evidence" value="ECO:0007669"/>
    <property type="project" value="InterPro"/>
</dbReference>
<organism evidence="2 3">
    <name type="scientific">Kluyveromyces dobzhanskii CBS 2104</name>
    <dbReference type="NCBI Taxonomy" id="1427455"/>
    <lineage>
        <taxon>Eukaryota</taxon>
        <taxon>Fungi</taxon>
        <taxon>Dikarya</taxon>
        <taxon>Ascomycota</taxon>
        <taxon>Saccharomycotina</taxon>
        <taxon>Saccharomycetes</taxon>
        <taxon>Saccharomycetales</taxon>
        <taxon>Saccharomycetaceae</taxon>
        <taxon>Kluyveromyces</taxon>
    </lineage>
</organism>
<dbReference type="Proteomes" id="UP000031516">
    <property type="component" value="Unassembled WGS sequence"/>
</dbReference>
<gene>
    <name evidence="2" type="ORF">KLDO_g1350</name>
</gene>
<reference evidence="2 3" key="1">
    <citation type="submission" date="2014-03" db="EMBL/GenBank/DDBJ databases">
        <title>The genome of Kluyveromyces dobzhanskii.</title>
        <authorList>
            <person name="Nystedt B."/>
            <person name="Astrom S."/>
        </authorList>
    </citation>
    <scope>NUCLEOTIDE SEQUENCE [LARGE SCALE GENOMIC DNA]</scope>
    <source>
        <strain evidence="2 3">CBS 2104</strain>
    </source>
</reference>
<sequence>MTKVILLKNKTVPNDPYEQNFISNEFQPVFVPLIKHFHLPEEALQLFKDEKYLNKLKYIIITSQRTVECLNESIMPRLSSHQKEILKQKTIYTVGPATSAFLENSGFQHVKGGVKVGNGSLLADLILNSHENEDVDHFLFLVGEIRRDIIPKKLNGHGYKVNEVVTYSTKYLDDNIGTFVANFKSAGDIVEEHEQTWVVFFSPQGTEKIIEFLKDNSSYRLASIGPTTEQYLLDKGLTPHVVSEKPEPSSLLNAINGYMKSL</sequence>
<dbReference type="GO" id="GO:0006782">
    <property type="term" value="P:protoporphyrinogen IX biosynthetic process"/>
    <property type="evidence" value="ECO:0007669"/>
    <property type="project" value="UniProtKB-UniPathway"/>
</dbReference>
<comment type="caution">
    <text evidence="2">The sequence shown here is derived from an EMBL/GenBank/DDBJ whole genome shotgun (WGS) entry which is preliminary data.</text>
</comment>